<dbReference type="EMBL" id="AWGB01000063">
    <property type="protein sequence ID" value="ESQ84616.1"/>
    <property type="molecule type" value="Genomic_DNA"/>
</dbReference>
<dbReference type="Pfam" id="PF03963">
    <property type="entry name" value="FlgD"/>
    <property type="match status" value="1"/>
</dbReference>
<dbReference type="InterPro" id="IPR025963">
    <property type="entry name" value="FLgD_Tudor"/>
</dbReference>
<sequence length="222" mass="22821">MVNTVNNTPSATANTAANTKTGSGSSSVTTNYTTFLNLLTAQIKNQDPLSPMDTTAWTNQLVQYSSVEQQLKGNQYLEALTKQGTQSNMNAAVSYIGKTVTADQDVAALKDGKAEWQYALGATANKATMTIEDSDGAVVWSGNAPDLTSGSHAFTWNGKDSSGKAVPDGQYKLSIKASNAGGDVQAAAGITGIVTSAANADGTILLKVGNTSVDLTAVTSVS</sequence>
<dbReference type="Gene3D" id="2.60.40.4070">
    <property type="match status" value="1"/>
</dbReference>
<gene>
    <name evidence="9" type="ORF">ABENE_19555</name>
</gene>
<reference evidence="9 10" key="1">
    <citation type="journal article" date="2014" name="Nature">
        <title>Sequential evolution of bacterial morphology by co-option of a developmental regulator.</title>
        <authorList>
            <person name="Jiang C."/>
            <person name="Brown P.J."/>
            <person name="Ducret A."/>
            <person name="Brun Y.V."/>
        </authorList>
    </citation>
    <scope>NUCLEOTIDE SEQUENCE [LARGE SCALE GENOMIC DNA]</scope>
    <source>
        <strain evidence="9 10">DSM 16100</strain>
    </source>
</reference>
<evidence type="ECO:0000256" key="4">
    <source>
        <dbReference type="ARBA" id="ARBA00024746"/>
    </source>
</evidence>
<name>V4P9A6_9CAUL</name>
<evidence type="ECO:0000259" key="8">
    <source>
        <dbReference type="Pfam" id="PF13861"/>
    </source>
</evidence>
<dbReference type="Pfam" id="PF13860">
    <property type="entry name" value="FlgD_ig"/>
    <property type="match status" value="1"/>
</dbReference>
<evidence type="ECO:0000256" key="6">
    <source>
        <dbReference type="SAM" id="MobiDB-lite"/>
    </source>
</evidence>
<dbReference type="eggNOG" id="COG1843">
    <property type="taxonomic scope" value="Bacteria"/>
</dbReference>
<keyword evidence="3 5" id="KW-1005">Bacterial flagellum biogenesis</keyword>
<comment type="function">
    <text evidence="4 5">Required for flagellar hook formation. May act as a scaffolding protein.</text>
</comment>
<dbReference type="RefSeq" id="WP_018080368.1">
    <property type="nucleotide sequence ID" value="NZ_AQWM01000002.1"/>
</dbReference>
<evidence type="ECO:0000256" key="5">
    <source>
        <dbReference type="RuleBase" id="RU362076"/>
    </source>
</evidence>
<dbReference type="Proteomes" id="UP000017837">
    <property type="component" value="Unassembled WGS sequence"/>
</dbReference>
<comment type="similarity">
    <text evidence="1 5">Belongs to the FlgD family.</text>
</comment>
<feature type="region of interest" description="Disordered" evidence="6">
    <location>
        <begin position="1"/>
        <end position="27"/>
    </location>
</feature>
<proteinExistence type="inferred from homology"/>
<dbReference type="Gene3D" id="2.30.30.910">
    <property type="match status" value="1"/>
</dbReference>
<comment type="caution">
    <text evidence="9">The sequence shown here is derived from an EMBL/GenBank/DDBJ whole genome shotgun (WGS) entry which is preliminary data.</text>
</comment>
<dbReference type="OrthoDB" id="9785233at2"/>
<dbReference type="GO" id="GO:0044781">
    <property type="term" value="P:bacterial-type flagellum organization"/>
    <property type="evidence" value="ECO:0007669"/>
    <property type="project" value="UniProtKB-UniRule"/>
</dbReference>
<dbReference type="Pfam" id="PF13861">
    <property type="entry name" value="FLgD_tudor"/>
    <property type="match status" value="1"/>
</dbReference>
<dbReference type="STRING" id="1121022.GCA_000376105_00698"/>
<organism evidence="9 10">
    <name type="scientific">Asticcacaulis benevestitus DSM 16100 = ATCC BAA-896</name>
    <dbReference type="NCBI Taxonomy" id="1121022"/>
    <lineage>
        <taxon>Bacteria</taxon>
        <taxon>Pseudomonadati</taxon>
        <taxon>Pseudomonadota</taxon>
        <taxon>Alphaproteobacteria</taxon>
        <taxon>Caulobacterales</taxon>
        <taxon>Caulobacteraceae</taxon>
        <taxon>Asticcacaulis</taxon>
    </lineage>
</organism>
<evidence type="ECO:0000313" key="9">
    <source>
        <dbReference type="EMBL" id="ESQ84616.1"/>
    </source>
</evidence>
<evidence type="ECO:0000259" key="7">
    <source>
        <dbReference type="Pfam" id="PF13860"/>
    </source>
</evidence>
<evidence type="ECO:0000256" key="3">
    <source>
        <dbReference type="ARBA" id="ARBA00022795"/>
    </source>
</evidence>
<evidence type="ECO:0000256" key="2">
    <source>
        <dbReference type="ARBA" id="ARBA00016013"/>
    </source>
</evidence>
<dbReference type="InterPro" id="IPR005648">
    <property type="entry name" value="FlgD"/>
</dbReference>
<accession>V4P9A6</accession>
<protein>
    <recommendedName>
        <fullName evidence="2 5">Basal-body rod modification protein FlgD</fullName>
    </recommendedName>
</protein>
<dbReference type="AlphaFoldDB" id="V4P9A6"/>
<dbReference type="PATRIC" id="fig|1121022.4.peg.4005"/>
<evidence type="ECO:0000313" key="10">
    <source>
        <dbReference type="Proteomes" id="UP000017837"/>
    </source>
</evidence>
<keyword evidence="10" id="KW-1185">Reference proteome</keyword>
<evidence type="ECO:0000256" key="1">
    <source>
        <dbReference type="ARBA" id="ARBA00010577"/>
    </source>
</evidence>
<dbReference type="InterPro" id="IPR025965">
    <property type="entry name" value="FlgD/Vpr_Ig-like"/>
</dbReference>
<feature type="domain" description="FlgD Tudor-like" evidence="8">
    <location>
        <begin position="88"/>
        <end position="219"/>
    </location>
</feature>
<feature type="domain" description="FlgD/Vpr Ig-like" evidence="7">
    <location>
        <begin position="110"/>
        <end position="180"/>
    </location>
</feature>